<comment type="caution">
    <text evidence="1">The sequence shown here is derived from an EMBL/GenBank/DDBJ whole genome shotgun (WGS) entry which is preliminary data.</text>
</comment>
<organism evidence="1 2">
    <name type="scientific">Simiduia curdlanivorans</name>
    <dbReference type="NCBI Taxonomy" id="1492769"/>
    <lineage>
        <taxon>Bacteria</taxon>
        <taxon>Pseudomonadati</taxon>
        <taxon>Pseudomonadota</taxon>
        <taxon>Gammaproteobacteria</taxon>
        <taxon>Cellvibrionales</taxon>
        <taxon>Cellvibrionaceae</taxon>
        <taxon>Simiduia</taxon>
    </lineage>
</organism>
<dbReference type="PIRSF" id="PIRSF011396">
    <property type="entry name" value="Trp_halogenase"/>
    <property type="match status" value="1"/>
</dbReference>
<dbReference type="InterPro" id="IPR033856">
    <property type="entry name" value="Trp_halogen"/>
</dbReference>
<keyword evidence="2" id="KW-1185">Reference proteome</keyword>
<dbReference type="InterPro" id="IPR036188">
    <property type="entry name" value="FAD/NAD-bd_sf"/>
</dbReference>
<dbReference type="Proteomes" id="UP001595840">
    <property type="component" value="Unassembled WGS sequence"/>
</dbReference>
<dbReference type="EMBL" id="JBHSCX010000004">
    <property type="protein sequence ID" value="MFC4361985.1"/>
    <property type="molecule type" value="Genomic_DNA"/>
</dbReference>
<evidence type="ECO:0000313" key="1">
    <source>
        <dbReference type="EMBL" id="MFC4361985.1"/>
    </source>
</evidence>
<gene>
    <name evidence="1" type="ORF">ACFOX3_06725</name>
</gene>
<dbReference type="SUPFAM" id="SSF51905">
    <property type="entry name" value="FAD/NAD(P)-binding domain"/>
    <property type="match status" value="1"/>
</dbReference>
<dbReference type="InterPro" id="IPR050816">
    <property type="entry name" value="Flavin-dep_Halogenase_NPB"/>
</dbReference>
<keyword evidence="1" id="KW-0560">Oxidoreductase</keyword>
<name>A0ABV8V250_9GAMM</name>
<dbReference type="PANTHER" id="PTHR43747:SF4">
    <property type="entry name" value="FLAVIN-DEPENDENT TRYPTOPHAN HALOGENASE"/>
    <property type="match status" value="1"/>
</dbReference>
<dbReference type="GO" id="GO:0016491">
    <property type="term" value="F:oxidoreductase activity"/>
    <property type="evidence" value="ECO:0007669"/>
    <property type="project" value="UniProtKB-KW"/>
</dbReference>
<evidence type="ECO:0000313" key="2">
    <source>
        <dbReference type="Proteomes" id="UP001595840"/>
    </source>
</evidence>
<dbReference type="Pfam" id="PF04820">
    <property type="entry name" value="Trp_halogenase"/>
    <property type="match status" value="1"/>
</dbReference>
<proteinExistence type="predicted"/>
<accession>A0ABV8V250</accession>
<dbReference type="PROSITE" id="PS51257">
    <property type="entry name" value="PROKAR_LIPOPROTEIN"/>
    <property type="match status" value="1"/>
</dbReference>
<protein>
    <submittedName>
        <fullName evidence="1">Tryptophan halogenase family protein</fullName>
        <ecNumber evidence="1">1.14.19.-</ecNumber>
    </submittedName>
</protein>
<dbReference type="PANTHER" id="PTHR43747">
    <property type="entry name" value="FAD-BINDING PROTEIN"/>
    <property type="match status" value="1"/>
</dbReference>
<dbReference type="EC" id="1.14.19.-" evidence="1"/>
<sequence>MNIKPVNVIAIVGGGTAGWLAACHIAKEKSSNGNGSVKVILIESPDIPTVGVGEGTVPSIRQSLASFGIPESDLILKCDATFKQSIKFVNWQNNPDVAGTHYYHHLFDYPIVSPIDTVPYWLYGHCEGRSFAHSVSIQAGFCDAGLGPKKVTDREYEGEASYAYHFDAGKFSTLLKDKAIEGFNVVHYRANVLGVVKSEDGYIEKLKTDALGDIAVDFVVDCTGFSAAILEGEMGARFVDKKQILFSDRALVAQTKYPEANSEIPCSTIATAQSEGWIWDIGLSNRRGLGYVYSSQHCSSERAEDVFAKHIGDDALISDFRTINMRIGYRDRFWIKNCAAIGLAQGFVEPLEATGLLMFDVTAKMLAALLPCDPTLISAAANRFNDRVAFAWEGVIDFVKLHYCISNRSDTSFWQDNRDISSVPDRLSDRLSLWSERAPNDFDFGDQFGIFHRENFEYVLYGMGFNPSLKGQCISNEYISSMLNFSAYMSKTLDSKKKTLLPHRQLIDKIHRYGIQKI</sequence>
<reference evidence="2" key="1">
    <citation type="journal article" date="2019" name="Int. J. Syst. Evol. Microbiol.">
        <title>The Global Catalogue of Microorganisms (GCM) 10K type strain sequencing project: providing services to taxonomists for standard genome sequencing and annotation.</title>
        <authorList>
            <consortium name="The Broad Institute Genomics Platform"/>
            <consortium name="The Broad Institute Genome Sequencing Center for Infectious Disease"/>
            <person name="Wu L."/>
            <person name="Ma J."/>
        </authorList>
    </citation>
    <scope>NUCLEOTIDE SEQUENCE [LARGE SCALE GENOMIC DNA]</scope>
    <source>
        <strain evidence="2">CECT 8570</strain>
    </source>
</reference>
<dbReference type="Gene3D" id="3.50.50.60">
    <property type="entry name" value="FAD/NAD(P)-binding domain"/>
    <property type="match status" value="1"/>
</dbReference>
<dbReference type="RefSeq" id="WP_290264199.1">
    <property type="nucleotide sequence ID" value="NZ_JAUFQG010000006.1"/>
</dbReference>
<dbReference type="InterPro" id="IPR006905">
    <property type="entry name" value="Flavin_halogenase"/>
</dbReference>